<comment type="catalytic activity">
    <reaction evidence="4 5">
        <text>O-phospho-L-tyrosyl-[protein] + H2O = L-tyrosyl-[protein] + phosphate</text>
        <dbReference type="Rhea" id="RHEA:10684"/>
        <dbReference type="Rhea" id="RHEA-COMP:10136"/>
        <dbReference type="Rhea" id="RHEA-COMP:20101"/>
        <dbReference type="ChEBI" id="CHEBI:15377"/>
        <dbReference type="ChEBI" id="CHEBI:43474"/>
        <dbReference type="ChEBI" id="CHEBI:46858"/>
        <dbReference type="ChEBI" id="CHEBI:61978"/>
        <dbReference type="EC" id="3.1.3.48"/>
    </reaction>
</comment>
<dbReference type="GO" id="GO:0004725">
    <property type="term" value="F:protein tyrosine phosphatase activity"/>
    <property type="evidence" value="ECO:0007669"/>
    <property type="project" value="UniProtKB-UniRule"/>
</dbReference>
<dbReference type="OrthoDB" id="9788539at2"/>
<dbReference type="PANTHER" id="PTHR39181:SF1">
    <property type="entry name" value="TYROSINE-PROTEIN PHOSPHATASE YWQE"/>
    <property type="match status" value="1"/>
</dbReference>
<evidence type="ECO:0000313" key="6">
    <source>
        <dbReference type="EMBL" id="AIQ70707.1"/>
    </source>
</evidence>
<reference evidence="6 7" key="1">
    <citation type="submission" date="2014-08" db="EMBL/GenBank/DDBJ databases">
        <title>Comparative genomics of the Paenibacillus odorifer group.</title>
        <authorList>
            <person name="den Bakker H.C."/>
            <person name="Tsai Y.-C."/>
            <person name="Martin N."/>
            <person name="Korlach J."/>
            <person name="Wiedmann M."/>
        </authorList>
    </citation>
    <scope>NUCLEOTIDE SEQUENCE [LARGE SCALE GENOMIC DNA]</scope>
    <source>
        <strain evidence="6 7">DSM 15220</strain>
    </source>
</reference>
<dbReference type="EMBL" id="CP009287">
    <property type="protein sequence ID" value="AIQ70707.1"/>
    <property type="molecule type" value="Genomic_DNA"/>
</dbReference>
<proteinExistence type="inferred from homology"/>
<accession>A0A089MBN5</accession>
<dbReference type="EC" id="3.1.3.48" evidence="5"/>
<keyword evidence="2 5" id="KW-0378">Hydrolase</keyword>
<gene>
    <name evidence="6" type="ORF">PGRAT_26050</name>
</gene>
<dbReference type="Gene3D" id="3.20.20.140">
    <property type="entry name" value="Metal-dependent hydrolases"/>
    <property type="match status" value="1"/>
</dbReference>
<evidence type="ECO:0000256" key="5">
    <source>
        <dbReference type="PIRNR" id="PIRNR016557"/>
    </source>
</evidence>
<protein>
    <recommendedName>
        <fullName evidence="5">Tyrosine-protein phosphatase</fullName>
        <ecNumber evidence="5">3.1.3.48</ecNumber>
    </recommendedName>
</protein>
<dbReference type="Pfam" id="PF19567">
    <property type="entry name" value="CpsB_CapC"/>
    <property type="match status" value="1"/>
</dbReference>
<dbReference type="eggNOG" id="COG4464">
    <property type="taxonomic scope" value="Bacteria"/>
</dbReference>
<dbReference type="PANTHER" id="PTHR39181">
    <property type="entry name" value="TYROSINE-PROTEIN PHOSPHATASE YWQE"/>
    <property type="match status" value="1"/>
</dbReference>
<dbReference type="AlphaFoldDB" id="A0A089MBN5"/>
<keyword evidence="7" id="KW-1185">Reference proteome</keyword>
<name>A0A089MBN5_9BACL</name>
<evidence type="ECO:0000256" key="1">
    <source>
        <dbReference type="ARBA" id="ARBA00005750"/>
    </source>
</evidence>
<evidence type="ECO:0000256" key="4">
    <source>
        <dbReference type="ARBA" id="ARBA00051722"/>
    </source>
</evidence>
<dbReference type="STRING" id="189425.PGRAT_26050"/>
<dbReference type="HOGENOM" id="CLU_085966_1_0_9"/>
<dbReference type="InterPro" id="IPR016667">
    <property type="entry name" value="Caps_polysacc_synth_CpsB/CapC"/>
</dbReference>
<keyword evidence="3 5" id="KW-0904">Protein phosphatase</keyword>
<dbReference type="InterPro" id="IPR016195">
    <property type="entry name" value="Pol/histidinol_Pase-like"/>
</dbReference>
<evidence type="ECO:0000256" key="2">
    <source>
        <dbReference type="ARBA" id="ARBA00022801"/>
    </source>
</evidence>
<dbReference type="PIRSF" id="PIRSF016557">
    <property type="entry name" value="Caps_synth_CpsB"/>
    <property type="match status" value="1"/>
</dbReference>
<organism evidence="6 7">
    <name type="scientific">Paenibacillus graminis</name>
    <dbReference type="NCBI Taxonomy" id="189425"/>
    <lineage>
        <taxon>Bacteria</taxon>
        <taxon>Bacillati</taxon>
        <taxon>Bacillota</taxon>
        <taxon>Bacilli</taxon>
        <taxon>Bacillales</taxon>
        <taxon>Paenibacillaceae</taxon>
        <taxon>Paenibacillus</taxon>
    </lineage>
</organism>
<dbReference type="Proteomes" id="UP000029500">
    <property type="component" value="Chromosome"/>
</dbReference>
<evidence type="ECO:0000313" key="7">
    <source>
        <dbReference type="Proteomes" id="UP000029500"/>
    </source>
</evidence>
<dbReference type="KEGG" id="pgm:PGRAT_26050"/>
<dbReference type="RefSeq" id="WP_025706981.1">
    <property type="nucleotide sequence ID" value="NZ_CP009287.1"/>
</dbReference>
<dbReference type="GO" id="GO:0030145">
    <property type="term" value="F:manganese ion binding"/>
    <property type="evidence" value="ECO:0007669"/>
    <property type="project" value="UniProtKB-UniRule"/>
</dbReference>
<comment type="similarity">
    <text evidence="1 5">Belongs to the metallo-dependent hydrolases superfamily. CpsB/CapC family.</text>
</comment>
<evidence type="ECO:0000256" key="3">
    <source>
        <dbReference type="ARBA" id="ARBA00022912"/>
    </source>
</evidence>
<dbReference type="SUPFAM" id="SSF89550">
    <property type="entry name" value="PHP domain-like"/>
    <property type="match status" value="1"/>
</dbReference>
<sequence length="260" mass="28491">MIDIHSHILPFMDDGAADWDAALTMAQAAGKDGISTVVATPHHANGVYLNPAPNIGQAVEQLNQRLRQAGVMLQVLPGQEIRIYSDLLNDLEQGQLLTLAGSRYILLEMPSSRVPRTMEETCHELLIQGFVPVIAHPERNAEVAADPSKLTRLIELGALGQLTAQSLAGTFGSKLQKLSLDLCRRNAVHVIASDAHDNQHRPFGLSEAYGVLTKELGATATDFFRQNALKIIGNEDIIRADYLQSHTKLHRLFGFFSRKG</sequence>